<feature type="transmembrane region" description="Helical" evidence="2">
    <location>
        <begin position="41"/>
        <end position="59"/>
    </location>
</feature>
<name>A0ABV6QJ78_9ACTN</name>
<feature type="compositionally biased region" description="Pro residues" evidence="1">
    <location>
        <begin position="136"/>
        <end position="148"/>
    </location>
</feature>
<dbReference type="RefSeq" id="WP_380044492.1">
    <property type="nucleotide sequence ID" value="NZ_JBHLTC010000006.1"/>
</dbReference>
<sequence length="260" mass="26468">MNRDKVLTACTALVGVAAVVASFSTLAALAVFVGWGDRSAWLLPVCIDALALGAGRVWLSNRYDSEARRFARAASMAALAVSVAGNAVGHIVALDNAPWWKVALAVLVGAVPPVALAAVGHLMTLSARPQDEAKPSPAPVPAPVASPAPAPVVSPAPVPVPSPARVPVPSAGPAPVPVASPAPVPVPPASPAPVPVRRPTPVPASTMPEDSTGKDKARALWDDAPEGKKPSGAALARHAGVDASLGRRWRREWETELVPA</sequence>
<feature type="transmembrane region" description="Helical" evidence="2">
    <location>
        <begin position="99"/>
        <end position="119"/>
    </location>
</feature>
<protein>
    <submittedName>
        <fullName evidence="3">DUF2637 domain-containing protein</fullName>
    </submittedName>
</protein>
<dbReference type="Pfam" id="PF10935">
    <property type="entry name" value="DUF2637"/>
    <property type="match status" value="1"/>
</dbReference>
<keyword evidence="2" id="KW-1133">Transmembrane helix</keyword>
<gene>
    <name evidence="3" type="ORF">ACFFGN_06945</name>
</gene>
<feature type="transmembrane region" description="Helical" evidence="2">
    <location>
        <begin position="12"/>
        <end position="35"/>
    </location>
</feature>
<evidence type="ECO:0000313" key="4">
    <source>
        <dbReference type="Proteomes" id="UP001589890"/>
    </source>
</evidence>
<dbReference type="EMBL" id="JBHLTC010000006">
    <property type="protein sequence ID" value="MFC0623792.1"/>
    <property type="molecule type" value="Genomic_DNA"/>
</dbReference>
<organism evidence="3 4">
    <name type="scientific">Kribbella deserti</name>
    <dbReference type="NCBI Taxonomy" id="1926257"/>
    <lineage>
        <taxon>Bacteria</taxon>
        <taxon>Bacillati</taxon>
        <taxon>Actinomycetota</taxon>
        <taxon>Actinomycetes</taxon>
        <taxon>Propionibacteriales</taxon>
        <taxon>Kribbellaceae</taxon>
        <taxon>Kribbella</taxon>
    </lineage>
</organism>
<proteinExistence type="predicted"/>
<feature type="compositionally biased region" description="Pro residues" evidence="1">
    <location>
        <begin position="190"/>
        <end position="202"/>
    </location>
</feature>
<reference evidence="3 4" key="1">
    <citation type="submission" date="2024-09" db="EMBL/GenBank/DDBJ databases">
        <authorList>
            <person name="Sun Q."/>
            <person name="Mori K."/>
        </authorList>
    </citation>
    <scope>NUCLEOTIDE SEQUENCE [LARGE SCALE GENOMIC DNA]</scope>
    <source>
        <strain evidence="3 4">CGMCC 1.15906</strain>
    </source>
</reference>
<keyword evidence="2" id="KW-0472">Membrane</keyword>
<dbReference type="Proteomes" id="UP001589890">
    <property type="component" value="Unassembled WGS sequence"/>
</dbReference>
<evidence type="ECO:0000256" key="1">
    <source>
        <dbReference type="SAM" id="MobiDB-lite"/>
    </source>
</evidence>
<dbReference type="InterPro" id="IPR021235">
    <property type="entry name" value="DUF2637"/>
</dbReference>
<keyword evidence="2" id="KW-0812">Transmembrane</keyword>
<feature type="transmembrane region" description="Helical" evidence="2">
    <location>
        <begin position="71"/>
        <end position="93"/>
    </location>
</feature>
<evidence type="ECO:0000256" key="2">
    <source>
        <dbReference type="SAM" id="Phobius"/>
    </source>
</evidence>
<keyword evidence="4" id="KW-1185">Reference proteome</keyword>
<feature type="region of interest" description="Disordered" evidence="1">
    <location>
        <begin position="190"/>
        <end position="216"/>
    </location>
</feature>
<evidence type="ECO:0000313" key="3">
    <source>
        <dbReference type="EMBL" id="MFC0623792.1"/>
    </source>
</evidence>
<comment type="caution">
    <text evidence="3">The sequence shown here is derived from an EMBL/GenBank/DDBJ whole genome shotgun (WGS) entry which is preliminary data.</text>
</comment>
<feature type="region of interest" description="Disordered" evidence="1">
    <location>
        <begin position="129"/>
        <end position="148"/>
    </location>
</feature>
<accession>A0ABV6QJ78</accession>